<dbReference type="EMBL" id="CH477393">
    <property type="protein sequence ID" value="EAT41905.1"/>
    <property type="molecule type" value="Genomic_DNA"/>
</dbReference>
<evidence type="ECO:0000256" key="1">
    <source>
        <dbReference type="ARBA" id="ARBA00022729"/>
    </source>
</evidence>
<dbReference type="Pfam" id="PF06477">
    <property type="entry name" value="DUF1091"/>
    <property type="match status" value="1"/>
</dbReference>
<dbReference type="STRING" id="7159.Q175Z1"/>
<sequence>MGEDIQIVYSFFYKFVLTGQYQKFKTWKESLCDFVNKDTLIMPKIRKVSNIPEPRGCPLPKGRYTIQNYRHELPEALPAPPGDYLLVVQFIKNRNQLLLGLEWSATVHR</sequence>
<evidence type="ECO:0000313" key="3">
    <source>
        <dbReference type="Proteomes" id="UP000682892"/>
    </source>
</evidence>
<protein>
    <submittedName>
        <fullName evidence="2">AAEL006505-PA</fullName>
    </submittedName>
</protein>
<reference evidence="2" key="2">
    <citation type="journal article" date="2007" name="Science">
        <title>Genome sequence of Aedes aegypti, a major arbovirus vector.</title>
        <authorList>
            <person name="Nene V."/>
            <person name="Wortman J.R."/>
            <person name="Lawson D."/>
            <person name="Haas B."/>
            <person name="Kodira C."/>
            <person name="Tu Z.J."/>
            <person name="Loftus B."/>
            <person name="Xi Z."/>
            <person name="Megy K."/>
            <person name="Grabherr M."/>
            <person name="Ren Q."/>
            <person name="Zdobnov E.M."/>
            <person name="Lobo N.F."/>
            <person name="Campbell K.S."/>
            <person name="Brown S.E."/>
            <person name="Bonaldo M.F."/>
            <person name="Zhu J."/>
            <person name="Sinkins S.P."/>
            <person name="Hogenkamp D.G."/>
            <person name="Amedeo P."/>
            <person name="Arensburger P."/>
            <person name="Atkinson P.W."/>
            <person name="Bidwell S."/>
            <person name="Biedler J."/>
            <person name="Birney E."/>
            <person name="Bruggner R.V."/>
            <person name="Costas J."/>
            <person name="Coy M.R."/>
            <person name="Crabtree J."/>
            <person name="Crawford M."/>
            <person name="Debruyn B."/>
            <person name="Decaprio D."/>
            <person name="Eiglmeier K."/>
            <person name="Eisenstadt E."/>
            <person name="El-Dorry H."/>
            <person name="Gelbart W.M."/>
            <person name="Gomes S.L."/>
            <person name="Hammond M."/>
            <person name="Hannick L.I."/>
            <person name="Hogan J.R."/>
            <person name="Holmes M.H."/>
            <person name="Jaffe D."/>
            <person name="Johnston J.S."/>
            <person name="Kennedy R.C."/>
            <person name="Koo H."/>
            <person name="Kravitz S."/>
            <person name="Kriventseva E.V."/>
            <person name="Kulp D."/>
            <person name="Labutti K."/>
            <person name="Lee E."/>
            <person name="Li S."/>
            <person name="Lovin D.D."/>
            <person name="Mao C."/>
            <person name="Mauceli E."/>
            <person name="Menck C.F."/>
            <person name="Miller J.R."/>
            <person name="Montgomery P."/>
            <person name="Mori A."/>
            <person name="Nascimento A.L."/>
            <person name="Naveira H.F."/>
            <person name="Nusbaum C."/>
            <person name="O'leary S."/>
            <person name="Orvis J."/>
            <person name="Pertea M."/>
            <person name="Quesneville H."/>
            <person name="Reidenbach K.R."/>
            <person name="Rogers Y.H."/>
            <person name="Roth C.W."/>
            <person name="Schneider J.R."/>
            <person name="Schatz M."/>
            <person name="Shumway M."/>
            <person name="Stanke M."/>
            <person name="Stinson E.O."/>
            <person name="Tubio J.M."/>
            <person name="Vanzee J.P."/>
            <person name="Verjovski-Almeida S."/>
            <person name="Werner D."/>
            <person name="White O."/>
            <person name="Wyder S."/>
            <person name="Zeng Q."/>
            <person name="Zhao Q."/>
            <person name="Zhao Y."/>
            <person name="Hill C.A."/>
            <person name="Raikhel A.S."/>
            <person name="Soares M.B."/>
            <person name="Knudson D.L."/>
            <person name="Lee N.H."/>
            <person name="Galagan J."/>
            <person name="Salzberg S.L."/>
            <person name="Paulsen I.T."/>
            <person name="Dimopoulos G."/>
            <person name="Collins F.H."/>
            <person name="Birren B."/>
            <person name="Fraser-Liggett C.M."/>
            <person name="Severson D.W."/>
        </authorList>
    </citation>
    <scope>NUCLEOTIDE SEQUENCE [LARGE SCALE GENOMIC DNA]</scope>
    <source>
        <strain evidence="2">Liverpool</strain>
    </source>
</reference>
<organism evidence="2 3">
    <name type="scientific">Aedes aegypti</name>
    <name type="common">Yellowfever mosquito</name>
    <name type="synonym">Culex aegypti</name>
    <dbReference type="NCBI Taxonomy" id="7159"/>
    <lineage>
        <taxon>Eukaryota</taxon>
        <taxon>Metazoa</taxon>
        <taxon>Ecdysozoa</taxon>
        <taxon>Arthropoda</taxon>
        <taxon>Hexapoda</taxon>
        <taxon>Insecta</taxon>
        <taxon>Pterygota</taxon>
        <taxon>Neoptera</taxon>
        <taxon>Endopterygota</taxon>
        <taxon>Diptera</taxon>
        <taxon>Nematocera</taxon>
        <taxon>Culicoidea</taxon>
        <taxon>Culicidae</taxon>
        <taxon>Culicinae</taxon>
        <taxon>Aedini</taxon>
        <taxon>Aedes</taxon>
        <taxon>Stegomyia</taxon>
    </lineage>
</organism>
<gene>
    <name evidence="2" type="ORF">AaeL_AAEL006505</name>
</gene>
<keyword evidence="1" id="KW-0732">Signal</keyword>
<name>Q175Z1_AEDAE</name>
<dbReference type="PANTHER" id="PTHR21112">
    <property type="entry name" value="CHEMOSENSORY PROTEIN A 29A-RELATED"/>
    <property type="match status" value="1"/>
</dbReference>
<dbReference type="Proteomes" id="UP000682892">
    <property type="component" value="Unassembled WGS sequence"/>
</dbReference>
<dbReference type="AlphaFoldDB" id="Q175Z1"/>
<proteinExistence type="predicted"/>
<dbReference type="PhylomeDB" id="Q175Z1"/>
<reference evidence="2" key="1">
    <citation type="submission" date="2005-10" db="EMBL/GenBank/DDBJ databases">
        <authorList>
            <person name="Loftus B.J."/>
            <person name="Nene V.M."/>
            <person name="Hannick L.I."/>
            <person name="Bidwell S."/>
            <person name="Haas B."/>
            <person name="Amedeo P."/>
            <person name="Orvis J."/>
            <person name="Wortman J.R."/>
            <person name="White O.R."/>
            <person name="Salzberg S."/>
            <person name="Shumway M."/>
            <person name="Koo H."/>
            <person name="Zhao Y."/>
            <person name="Holmes M."/>
            <person name="Miller J."/>
            <person name="Schatz M."/>
            <person name="Pop M."/>
            <person name="Pai G."/>
            <person name="Utterback T."/>
            <person name="Rogers Y.-H."/>
            <person name="Kravitz S."/>
            <person name="Fraser C.M."/>
        </authorList>
    </citation>
    <scope>NUCLEOTIDE SEQUENCE</scope>
    <source>
        <strain evidence="2">Liverpool</strain>
    </source>
</reference>
<dbReference type="HOGENOM" id="CLU_2186104_0_0_1"/>
<dbReference type="InterPro" id="IPR010512">
    <property type="entry name" value="DUF1091"/>
</dbReference>
<dbReference type="PaxDb" id="7159-AAEL006505-PA"/>
<evidence type="ECO:0000313" key="2">
    <source>
        <dbReference type="EMBL" id="EAT41905.1"/>
    </source>
</evidence>
<reference evidence="2" key="3">
    <citation type="submission" date="2012-09" db="EMBL/GenBank/DDBJ databases">
        <authorList>
            <consortium name="VectorBase"/>
        </authorList>
    </citation>
    <scope>NUCLEOTIDE SEQUENCE</scope>
    <source>
        <strain evidence="2">Liverpool</strain>
    </source>
</reference>
<accession>Q175Z1</accession>
<dbReference type="Gene3D" id="2.70.220.10">
    <property type="entry name" value="Ganglioside GM2 activator"/>
    <property type="match status" value="1"/>
</dbReference>
<dbReference type="InterPro" id="IPR036846">
    <property type="entry name" value="GM2-AP_sf"/>
</dbReference>
<dbReference type="PANTHER" id="PTHR21112:SF13">
    <property type="entry name" value="CHEMOSENSORY PROTEIN A 7A"/>
    <property type="match status" value="1"/>
</dbReference>